<keyword evidence="4" id="KW-1185">Reference proteome</keyword>
<feature type="region of interest" description="Disordered" evidence="2">
    <location>
        <begin position="433"/>
        <end position="545"/>
    </location>
</feature>
<feature type="region of interest" description="Disordered" evidence="2">
    <location>
        <begin position="242"/>
        <end position="271"/>
    </location>
</feature>
<dbReference type="PANTHER" id="PTHR12790">
    <property type="entry name" value="TRANSCRIPTION INITIATION FACTOR IA RRN3"/>
    <property type="match status" value="1"/>
</dbReference>
<evidence type="ECO:0000313" key="3">
    <source>
        <dbReference type="EMBL" id="GMI42089.1"/>
    </source>
</evidence>
<dbReference type="InterPro" id="IPR007991">
    <property type="entry name" value="RNA_pol_I_trans_ini_fac_RRN3"/>
</dbReference>
<feature type="compositionally biased region" description="Pro residues" evidence="2">
    <location>
        <begin position="254"/>
        <end position="266"/>
    </location>
</feature>
<organism evidence="3 4">
    <name type="scientific">Tetraparma gracilis</name>
    <dbReference type="NCBI Taxonomy" id="2962635"/>
    <lineage>
        <taxon>Eukaryota</taxon>
        <taxon>Sar</taxon>
        <taxon>Stramenopiles</taxon>
        <taxon>Ochrophyta</taxon>
        <taxon>Bolidophyceae</taxon>
        <taxon>Parmales</taxon>
        <taxon>Triparmaceae</taxon>
        <taxon>Tetraparma</taxon>
    </lineage>
</organism>
<feature type="non-terminal residue" evidence="3">
    <location>
        <position position="1"/>
    </location>
</feature>
<accession>A0ABQ6N7C5</accession>
<gene>
    <name evidence="3" type="ORF">TeGR_g9498</name>
</gene>
<evidence type="ECO:0000256" key="1">
    <source>
        <dbReference type="ARBA" id="ARBA00010098"/>
    </source>
</evidence>
<name>A0ABQ6N7C5_9STRA</name>
<evidence type="ECO:0008006" key="5">
    <source>
        <dbReference type="Google" id="ProtNLM"/>
    </source>
</evidence>
<reference evidence="3 4" key="1">
    <citation type="journal article" date="2023" name="Commun. Biol.">
        <title>Genome analysis of Parmales, the sister group of diatoms, reveals the evolutionary specialization of diatoms from phago-mixotrophs to photoautotrophs.</title>
        <authorList>
            <person name="Ban H."/>
            <person name="Sato S."/>
            <person name="Yoshikawa S."/>
            <person name="Yamada K."/>
            <person name="Nakamura Y."/>
            <person name="Ichinomiya M."/>
            <person name="Sato N."/>
            <person name="Blanc-Mathieu R."/>
            <person name="Endo H."/>
            <person name="Kuwata A."/>
            <person name="Ogata H."/>
        </authorList>
    </citation>
    <scope>NUCLEOTIDE SEQUENCE [LARGE SCALE GENOMIC DNA]</scope>
</reference>
<sequence length="545" mass="59351">YKRAPTPELAHCFSQLLRCASYVPSLLPEVTRCLLSKCTDIDVEIRVHDSGDVEVERERGEDDEMFEIDEFGRDTDKAVERRLKEKLLRARAMSIDADDYADKLDVLLLLLFEHFRDAPSPPADHFPNVMDAFTGTILVTHKSKFTQFVMLHLCGLDSDLHPPPPDPYAPPPSPPLSDLFVGRLLATTLQAHHPGVHRQSAACYLASFVARSSCVGARTAADVASTLLWWCLDYAQAARRPAGSLSPARGGAPETPPRARPSPRPGSPKSSDHTLFYTISQACFYVMCFRGPEVIRWYGKGISSGFDLGKIRLSPEAWSRLCTHRLKPLKHCLESVRNEFLHISALFELLAPADIAAVEAGLDAGPAGRSRPASPIQTTATLEAKRRKGGVGGLGKGQNPLDSFFPFDPYLLRRSHPLVARYYRNWDGSLGRGLGDAQYDGGRGGDEEVRSEDGESDADPGDLDSDLDAGSGSDGESDATSRSAGSFKPMTVSYGAPPGAWMGGEDVDGDAREEGEGGEGLESLQAKAERRRRKRADSVASQGSW</sequence>
<protein>
    <recommendedName>
        <fullName evidence="5">RNA polymerase I-specific transcription initiation factor RRN3</fullName>
    </recommendedName>
</protein>
<proteinExistence type="inferred from homology"/>
<comment type="similarity">
    <text evidence="1">Belongs to the RRN3 family.</text>
</comment>
<evidence type="ECO:0000256" key="2">
    <source>
        <dbReference type="SAM" id="MobiDB-lite"/>
    </source>
</evidence>
<dbReference type="PANTHER" id="PTHR12790:SF0">
    <property type="entry name" value="RNA POLYMERASE I-SPECIFIC TRANSCRIPTION INITIATION FACTOR RRN3-RELATED"/>
    <property type="match status" value="1"/>
</dbReference>
<feature type="region of interest" description="Disordered" evidence="2">
    <location>
        <begin position="364"/>
        <end position="395"/>
    </location>
</feature>
<dbReference type="Proteomes" id="UP001165060">
    <property type="component" value="Unassembled WGS sequence"/>
</dbReference>
<evidence type="ECO:0000313" key="4">
    <source>
        <dbReference type="Proteomes" id="UP001165060"/>
    </source>
</evidence>
<comment type="caution">
    <text evidence="3">The sequence shown here is derived from an EMBL/GenBank/DDBJ whole genome shotgun (WGS) entry which is preliminary data.</text>
</comment>
<dbReference type="EMBL" id="BRYB01001047">
    <property type="protein sequence ID" value="GMI42089.1"/>
    <property type="molecule type" value="Genomic_DNA"/>
</dbReference>
<feature type="compositionally biased region" description="Acidic residues" evidence="2">
    <location>
        <begin position="454"/>
        <end position="467"/>
    </location>
</feature>
<feature type="compositionally biased region" description="Basic and acidic residues" evidence="2">
    <location>
        <begin position="443"/>
        <end position="453"/>
    </location>
</feature>
<dbReference type="Pfam" id="PF05327">
    <property type="entry name" value="RRN3"/>
    <property type="match status" value="1"/>
</dbReference>